<proteinExistence type="predicted"/>
<reference evidence="1" key="1">
    <citation type="submission" date="2015-10" db="EMBL/GenBank/DDBJ databases">
        <authorList>
            <person name="Regsiter A."/>
            <person name="william w."/>
        </authorList>
    </citation>
    <scope>NUCLEOTIDE SEQUENCE</scope>
    <source>
        <strain evidence="1">Montdore</strain>
    </source>
</reference>
<dbReference type="EMBL" id="LN891010">
    <property type="protein sequence ID" value="CUS11872.1"/>
    <property type="molecule type" value="Genomic_DNA"/>
</dbReference>
<name>A0A292PW90_9PEZI</name>
<feature type="non-terminal residue" evidence="1">
    <location>
        <position position="54"/>
    </location>
</feature>
<gene>
    <name evidence="1" type="ORF">GSTUAT00004055001</name>
</gene>
<accession>A0A292PW90</accession>
<keyword evidence="2" id="KW-1185">Reference proteome</keyword>
<evidence type="ECO:0000313" key="1">
    <source>
        <dbReference type="EMBL" id="CUS11872.1"/>
    </source>
</evidence>
<dbReference type="Proteomes" id="UP001412239">
    <property type="component" value="Unassembled WGS sequence"/>
</dbReference>
<sequence length="54" mass="5938">MVTQKGWSTTDPLFANDTDNAEVERARVLVRVANFRPSEAIFEIGQGGLNKSEA</sequence>
<dbReference type="AlphaFoldDB" id="A0A292PW90"/>
<evidence type="ECO:0000313" key="2">
    <source>
        <dbReference type="Proteomes" id="UP001412239"/>
    </source>
</evidence>
<organism evidence="1 2">
    <name type="scientific">Tuber aestivum</name>
    <name type="common">summer truffle</name>
    <dbReference type="NCBI Taxonomy" id="59557"/>
    <lineage>
        <taxon>Eukaryota</taxon>
        <taxon>Fungi</taxon>
        <taxon>Dikarya</taxon>
        <taxon>Ascomycota</taxon>
        <taxon>Pezizomycotina</taxon>
        <taxon>Pezizomycetes</taxon>
        <taxon>Pezizales</taxon>
        <taxon>Tuberaceae</taxon>
        <taxon>Tuber</taxon>
    </lineage>
</organism>
<protein>
    <submittedName>
        <fullName evidence="1">Uncharacterized protein</fullName>
    </submittedName>
</protein>